<evidence type="ECO:0000256" key="9">
    <source>
        <dbReference type="ARBA" id="ARBA00023316"/>
    </source>
</evidence>
<keyword evidence="12" id="KW-0328">Glycosyltransferase</keyword>
<dbReference type="InterPro" id="IPR005311">
    <property type="entry name" value="PBP_dimer"/>
</dbReference>
<keyword evidence="3" id="KW-1003">Cell membrane</keyword>
<gene>
    <name evidence="12" type="ORF">Theth_1975</name>
</gene>
<dbReference type="SUPFAM" id="SSF56601">
    <property type="entry name" value="beta-lactamase/transpeptidase-like"/>
    <property type="match status" value="1"/>
</dbReference>
<feature type="domain" description="Penicillin-binding protein dimerisation" evidence="11">
    <location>
        <begin position="107"/>
        <end position="174"/>
    </location>
</feature>
<keyword evidence="7" id="KW-1133">Transmembrane helix</keyword>
<keyword evidence="4" id="KW-0812">Transmembrane</keyword>
<dbReference type="Proteomes" id="UP000006804">
    <property type="component" value="Chromosome"/>
</dbReference>
<dbReference type="AlphaFoldDB" id="F7YXH1"/>
<dbReference type="HOGENOM" id="CLU_009289_1_2_0"/>
<proteinExistence type="predicted"/>
<dbReference type="PANTHER" id="PTHR30627">
    <property type="entry name" value="PEPTIDOGLYCAN D,D-TRANSPEPTIDASE"/>
    <property type="match status" value="1"/>
</dbReference>
<feature type="domain" description="Penicillin-binding protein transpeptidase" evidence="10">
    <location>
        <begin position="210"/>
        <end position="547"/>
    </location>
</feature>
<reference evidence="12 13" key="1">
    <citation type="submission" date="2010-11" db="EMBL/GenBank/DDBJ databases">
        <title>The complete genome of Thermotoga thermarum DSM 5069.</title>
        <authorList>
            <consortium name="US DOE Joint Genome Institute (JGI-PGF)"/>
            <person name="Lucas S."/>
            <person name="Copeland A."/>
            <person name="Lapidus A."/>
            <person name="Bruce D."/>
            <person name="Goodwin L."/>
            <person name="Pitluck S."/>
            <person name="Kyrpides N."/>
            <person name="Mavromatis K."/>
            <person name="Ivanova N."/>
            <person name="Zeytun A."/>
            <person name="Brettin T."/>
            <person name="Detter J.C."/>
            <person name="Tapia R."/>
            <person name="Han C."/>
            <person name="Land M."/>
            <person name="Hauser L."/>
            <person name="Markowitz V."/>
            <person name="Cheng J.-F."/>
            <person name="Hugenholtz P."/>
            <person name="Woyke T."/>
            <person name="Wu D."/>
            <person name="Spring S."/>
            <person name="Schroeder M."/>
            <person name="Brambilla E."/>
            <person name="Klenk H.-P."/>
            <person name="Eisen J.A."/>
        </authorList>
    </citation>
    <scope>NUCLEOTIDE SEQUENCE [LARGE SCALE GENOMIC DNA]</scope>
    <source>
        <strain evidence="12 13">DSM 5069</strain>
    </source>
</reference>
<dbReference type="EC" id="2.4.1.129" evidence="12"/>
<dbReference type="KEGG" id="tta:Theth_1975"/>
<dbReference type="GO" id="GO:0071555">
    <property type="term" value="P:cell wall organization"/>
    <property type="evidence" value="ECO:0007669"/>
    <property type="project" value="UniProtKB-KW"/>
</dbReference>
<dbReference type="EMBL" id="CP002351">
    <property type="protein sequence ID" value="AEH52015.1"/>
    <property type="molecule type" value="Genomic_DNA"/>
</dbReference>
<dbReference type="STRING" id="688269.Theth_1975"/>
<dbReference type="GO" id="GO:0008360">
    <property type="term" value="P:regulation of cell shape"/>
    <property type="evidence" value="ECO:0007669"/>
    <property type="project" value="UniProtKB-KW"/>
</dbReference>
<dbReference type="InterPro" id="IPR001460">
    <property type="entry name" value="PCN-bd_Tpept"/>
</dbReference>
<dbReference type="PANTHER" id="PTHR30627:SF2">
    <property type="entry name" value="PEPTIDOGLYCAN D,D-TRANSPEPTIDASE MRDA"/>
    <property type="match status" value="1"/>
</dbReference>
<keyword evidence="8" id="KW-0472">Membrane</keyword>
<keyword evidence="6" id="KW-0573">Peptidoglycan synthesis</keyword>
<evidence type="ECO:0000313" key="13">
    <source>
        <dbReference type="Proteomes" id="UP000006804"/>
    </source>
</evidence>
<evidence type="ECO:0000259" key="11">
    <source>
        <dbReference type="Pfam" id="PF03717"/>
    </source>
</evidence>
<dbReference type="RefSeq" id="WP_013933222.1">
    <property type="nucleotide sequence ID" value="NC_015707.1"/>
</dbReference>
<dbReference type="GO" id="GO:0008658">
    <property type="term" value="F:penicillin binding"/>
    <property type="evidence" value="ECO:0007669"/>
    <property type="project" value="InterPro"/>
</dbReference>
<dbReference type="GO" id="GO:0009252">
    <property type="term" value="P:peptidoglycan biosynthetic process"/>
    <property type="evidence" value="ECO:0007669"/>
    <property type="project" value="UniProtKB-KW"/>
</dbReference>
<evidence type="ECO:0000256" key="8">
    <source>
        <dbReference type="ARBA" id="ARBA00023136"/>
    </source>
</evidence>
<evidence type="ECO:0000256" key="6">
    <source>
        <dbReference type="ARBA" id="ARBA00022984"/>
    </source>
</evidence>
<organism evidence="12 13">
    <name type="scientific">Pseudothermotoga thermarum DSM 5069</name>
    <dbReference type="NCBI Taxonomy" id="688269"/>
    <lineage>
        <taxon>Bacteria</taxon>
        <taxon>Thermotogati</taxon>
        <taxon>Thermotogota</taxon>
        <taxon>Thermotogae</taxon>
        <taxon>Thermotogales</taxon>
        <taxon>Thermotogaceae</taxon>
        <taxon>Pseudothermotoga</taxon>
    </lineage>
</organism>
<dbReference type="SUPFAM" id="SSF56519">
    <property type="entry name" value="Penicillin binding protein dimerisation domain"/>
    <property type="match status" value="1"/>
</dbReference>
<dbReference type="GO" id="GO:0016757">
    <property type="term" value="F:glycosyltransferase activity"/>
    <property type="evidence" value="ECO:0007669"/>
    <property type="project" value="UniProtKB-KW"/>
</dbReference>
<protein>
    <submittedName>
        <fullName evidence="12">Penicillin-binding protein 2</fullName>
        <ecNumber evidence="12">2.4.1.129</ecNumber>
    </submittedName>
</protein>
<keyword evidence="12" id="KW-0808">Transferase</keyword>
<name>F7YXH1_9THEM</name>
<evidence type="ECO:0000256" key="4">
    <source>
        <dbReference type="ARBA" id="ARBA00022692"/>
    </source>
</evidence>
<evidence type="ECO:0000256" key="2">
    <source>
        <dbReference type="ARBA" id="ARBA00004236"/>
    </source>
</evidence>
<keyword evidence="9" id="KW-0961">Cell wall biogenesis/degradation</keyword>
<dbReference type="Pfam" id="PF03717">
    <property type="entry name" value="PBP_dimer"/>
    <property type="match status" value="1"/>
</dbReference>
<dbReference type="Gene3D" id="3.40.710.10">
    <property type="entry name" value="DD-peptidase/beta-lactamase superfamily"/>
    <property type="match status" value="1"/>
</dbReference>
<dbReference type="InterPro" id="IPR036138">
    <property type="entry name" value="PBP_dimer_sf"/>
</dbReference>
<dbReference type="OrthoDB" id="9770103at2"/>
<evidence type="ECO:0000256" key="3">
    <source>
        <dbReference type="ARBA" id="ARBA00022475"/>
    </source>
</evidence>
<keyword evidence="5" id="KW-0133">Cell shape</keyword>
<evidence type="ECO:0000256" key="7">
    <source>
        <dbReference type="ARBA" id="ARBA00022989"/>
    </source>
</evidence>
<dbReference type="InterPro" id="IPR012338">
    <property type="entry name" value="Beta-lactam/transpept-like"/>
</dbReference>
<dbReference type="GO" id="GO:0071972">
    <property type="term" value="F:peptidoglycan L,D-transpeptidase activity"/>
    <property type="evidence" value="ECO:0007669"/>
    <property type="project" value="TreeGrafter"/>
</dbReference>
<evidence type="ECO:0000256" key="1">
    <source>
        <dbReference type="ARBA" id="ARBA00004167"/>
    </source>
</evidence>
<dbReference type="InterPro" id="IPR050515">
    <property type="entry name" value="Beta-lactam/transpept"/>
</dbReference>
<evidence type="ECO:0000313" key="12">
    <source>
        <dbReference type="EMBL" id="AEH52015.1"/>
    </source>
</evidence>
<dbReference type="PATRIC" id="fig|688269.3.peg.2036"/>
<evidence type="ECO:0000259" key="10">
    <source>
        <dbReference type="Pfam" id="PF00905"/>
    </source>
</evidence>
<accession>F7YXH1</accession>
<sequence precursor="true">MRSRKFLLYLFVLTPFLILLSRAFVLQVIQYKTHREYIDSLKVYVRRLEAPRGRILTRDGTILAWDEEVVTAKAVGAINTELVEQVLGKEKMLQLIQGDEIIISETEAQRLEKSGLMISRKLLRRYSGLASHVVGYVDQSRQGISGVEAMYNSYLKGVDGYELISIDIRGRILGRFVESPAIRGNDVVLTIDSKLQSYVEELLARHGKPGAIIVQSVKTGEILAMASYPIFDPNVFAQGVSARQWAELVNDPSSPLLNRAIGGLYPPGSVIKPLYAIALLEEADFDIPSINCLGYFEYVGTTGRVLGTYRDWYLEGHGETDLKKAIKVSCNVYFYNLALHLGIERMKQIASFFRIDELTQIDLPGERKGLFPDPTWKYERFKEPWYPGDTILCGIGQSFILVTPLEITSFYNAIANGGTCYQPRLLKSILDFRGKKVYEPDVTVLYKVSMKKSTHEFLVSALREVVQSANGGTPRDEGTAYRAFRGLKMDVAAKTGTAETGKSGQLPHSWFAGFAPASNPEILVVVLLENSGSGGEAAAPLARKVFEYWGGKR</sequence>
<dbReference type="Pfam" id="PF00905">
    <property type="entry name" value="Transpeptidase"/>
    <property type="match status" value="1"/>
</dbReference>
<comment type="subcellular location">
    <subcellularLocation>
        <location evidence="2">Cell membrane</location>
    </subcellularLocation>
    <subcellularLocation>
        <location evidence="1">Membrane</location>
        <topology evidence="1">Single-pass membrane protein</topology>
    </subcellularLocation>
</comment>
<dbReference type="eggNOG" id="COG0768">
    <property type="taxonomic scope" value="Bacteria"/>
</dbReference>
<evidence type="ECO:0000256" key="5">
    <source>
        <dbReference type="ARBA" id="ARBA00022960"/>
    </source>
</evidence>
<dbReference type="Gene3D" id="3.90.1310.10">
    <property type="entry name" value="Penicillin-binding protein 2a (Domain 2)"/>
    <property type="match status" value="1"/>
</dbReference>
<dbReference type="GO" id="GO:0005886">
    <property type="term" value="C:plasma membrane"/>
    <property type="evidence" value="ECO:0007669"/>
    <property type="project" value="UniProtKB-SubCell"/>
</dbReference>
<keyword evidence="13" id="KW-1185">Reference proteome</keyword>